<evidence type="ECO:0000313" key="3">
    <source>
        <dbReference type="Proteomes" id="UP001303115"/>
    </source>
</evidence>
<organism evidence="2 3">
    <name type="scientific">Parachaetomium inaequale</name>
    <dbReference type="NCBI Taxonomy" id="2588326"/>
    <lineage>
        <taxon>Eukaryota</taxon>
        <taxon>Fungi</taxon>
        <taxon>Dikarya</taxon>
        <taxon>Ascomycota</taxon>
        <taxon>Pezizomycotina</taxon>
        <taxon>Sordariomycetes</taxon>
        <taxon>Sordariomycetidae</taxon>
        <taxon>Sordariales</taxon>
        <taxon>Chaetomiaceae</taxon>
        <taxon>Parachaetomium</taxon>
    </lineage>
</organism>
<dbReference type="AlphaFoldDB" id="A0AAN6STR4"/>
<feature type="transmembrane region" description="Helical" evidence="1">
    <location>
        <begin position="79"/>
        <end position="104"/>
    </location>
</feature>
<keyword evidence="1" id="KW-0472">Membrane</keyword>
<dbReference type="EMBL" id="MU854335">
    <property type="protein sequence ID" value="KAK4042799.1"/>
    <property type="molecule type" value="Genomic_DNA"/>
</dbReference>
<name>A0AAN6STR4_9PEZI</name>
<keyword evidence="3" id="KW-1185">Reference proteome</keyword>
<evidence type="ECO:0000313" key="2">
    <source>
        <dbReference type="EMBL" id="KAK4042799.1"/>
    </source>
</evidence>
<reference evidence="3" key="1">
    <citation type="journal article" date="2023" name="Mol. Phylogenet. Evol.">
        <title>Genome-scale phylogeny and comparative genomics of the fungal order Sordariales.</title>
        <authorList>
            <person name="Hensen N."/>
            <person name="Bonometti L."/>
            <person name="Westerberg I."/>
            <person name="Brannstrom I.O."/>
            <person name="Guillou S."/>
            <person name="Cros-Aarteil S."/>
            <person name="Calhoun S."/>
            <person name="Haridas S."/>
            <person name="Kuo A."/>
            <person name="Mondo S."/>
            <person name="Pangilinan J."/>
            <person name="Riley R."/>
            <person name="LaButti K."/>
            <person name="Andreopoulos B."/>
            <person name="Lipzen A."/>
            <person name="Chen C."/>
            <person name="Yan M."/>
            <person name="Daum C."/>
            <person name="Ng V."/>
            <person name="Clum A."/>
            <person name="Steindorff A."/>
            <person name="Ohm R.A."/>
            <person name="Martin F."/>
            <person name="Silar P."/>
            <person name="Natvig D.O."/>
            <person name="Lalanne C."/>
            <person name="Gautier V."/>
            <person name="Ament-Velasquez S.L."/>
            <person name="Kruys A."/>
            <person name="Hutchinson M.I."/>
            <person name="Powell A.J."/>
            <person name="Barry K."/>
            <person name="Miller A.N."/>
            <person name="Grigoriev I.V."/>
            <person name="Debuchy R."/>
            <person name="Gladieux P."/>
            <person name="Hiltunen Thoren M."/>
            <person name="Johannesson H."/>
        </authorList>
    </citation>
    <scope>NUCLEOTIDE SEQUENCE [LARGE SCALE GENOMIC DNA]</scope>
    <source>
        <strain evidence="3">CBS 284.82</strain>
    </source>
</reference>
<keyword evidence="1" id="KW-1133">Transmembrane helix</keyword>
<accession>A0AAN6STR4</accession>
<keyword evidence="1" id="KW-0812">Transmembrane</keyword>
<evidence type="ECO:0000256" key="1">
    <source>
        <dbReference type="SAM" id="Phobius"/>
    </source>
</evidence>
<proteinExistence type="predicted"/>
<feature type="transmembrane region" description="Helical" evidence="1">
    <location>
        <begin position="111"/>
        <end position="131"/>
    </location>
</feature>
<sequence length="149" mass="16190">MAPTDSSSSQPFAKQFARDQDNLQIAPPPYSKMADIAVPYQNLDHDGRDVERGPVAPANPALAADLDGPNKGAECYSLVYMWAVLFRFLVYMTDGLAASVRFLISIPVTRLLVLAVVAVIIMIAARGPALFPRHLAFPARHGLRLSQEG</sequence>
<gene>
    <name evidence="2" type="ORF">C8A01DRAFT_33049</name>
</gene>
<protein>
    <submittedName>
        <fullName evidence="2">Uncharacterized protein</fullName>
    </submittedName>
</protein>
<comment type="caution">
    <text evidence="2">The sequence shown here is derived from an EMBL/GenBank/DDBJ whole genome shotgun (WGS) entry which is preliminary data.</text>
</comment>
<dbReference type="Proteomes" id="UP001303115">
    <property type="component" value="Unassembled WGS sequence"/>
</dbReference>